<name>A0A024KZN4_ECOLX</name>
<reference evidence="21 35" key="14">
    <citation type="submission" date="2020-06" db="EMBL/GenBank/DDBJ databases">
        <title>REHAB project genomes.</title>
        <authorList>
            <person name="Shaw L.P."/>
        </authorList>
    </citation>
    <scope>NUCLEOTIDE SEQUENCE [LARGE SCALE GENOMIC DNA]</scope>
    <source>
        <strain evidence="21 35">RHB07-C04</strain>
        <plasmid evidence="35">prhb07-c04_2</plasmid>
        <plasmid evidence="21">pRHB07-C04_2</plasmid>
    </source>
</reference>
<dbReference type="Proteomes" id="UP000531463">
    <property type="component" value="Unassembled WGS sequence"/>
</dbReference>
<geneLocation type="plasmid" evidence="20">
    <name>unnamed3</name>
</geneLocation>
<evidence type="ECO:0000313" key="22">
    <source>
        <dbReference type="EMBL" id="RRD73913.1"/>
    </source>
</evidence>
<evidence type="ECO:0000313" key="7">
    <source>
        <dbReference type="EMBL" id="HAG5771774.1"/>
    </source>
</evidence>
<reference evidence="13 37" key="15">
    <citation type="submission" date="2020-08" db="EMBL/GenBank/DDBJ databases">
        <title>Draft genome sequences of isolates of diverse host origin from the E. coli Reference Center.</title>
        <authorList>
            <person name="Lacher D.W."/>
            <person name="Mammel M.K."/>
            <person name="Gangiredla J."/>
            <person name="Gebru S.T."/>
            <person name="Barnaba T.J."/>
            <person name="Majowicz S.A."/>
            <person name="Dudley E.G."/>
        </authorList>
    </citation>
    <scope>NUCLEOTIDE SEQUENCE [LARGE SCALE GENOMIC DNA]</scope>
    <source>
        <strain evidence="13 37">10.0349</strain>
    </source>
</reference>
<evidence type="ECO:0000313" key="5">
    <source>
        <dbReference type="EMBL" id="EFH6096908.1"/>
    </source>
</evidence>
<dbReference type="EMBL" id="AASWKH010000022">
    <property type="protein sequence ID" value="EFH6096908.1"/>
    <property type="molecule type" value="Genomic_DNA"/>
</dbReference>
<reference evidence="2" key="18">
    <citation type="submission" date="2023-10" db="EMBL/GenBank/DDBJ databases">
        <authorList>
            <person name="Leclercq S."/>
        </authorList>
    </citation>
    <scope>NUCLEOTIDE SEQUENCE</scope>
    <source>
        <strain evidence="3">F1253</strain>
        <strain evidence="2">S159</strain>
        <plasmid evidence="3">pF1253-2</plasmid>
        <plasmid evidence="2">pS159-2</plasmid>
    </source>
</reference>
<evidence type="ECO:0000313" key="8">
    <source>
        <dbReference type="EMBL" id="HAH7771417.1"/>
    </source>
</evidence>
<reference evidence="24 28" key="6">
    <citation type="submission" date="2018-06" db="EMBL/GenBank/DDBJ databases">
        <authorList>
            <consortium name="Pathogen Informatics"/>
            <person name="Doyle S."/>
        </authorList>
    </citation>
    <scope>NUCLEOTIDE SEQUENCE [LARGE SCALE GENOMIC DNA]</scope>
    <source>
        <strain evidence="24 28">NCTC8603</strain>
    </source>
</reference>
<reference evidence="22 30" key="9">
    <citation type="submission" date="2018-11" db="EMBL/GenBank/DDBJ databases">
        <title>Enterobacteriaceae from Patient.</title>
        <authorList>
            <person name="Shen C."/>
            <person name="Yang Y."/>
            <person name="Tian G."/>
        </authorList>
    </citation>
    <scope>NUCLEOTIDE SEQUENCE [LARGE SCALE GENOMIC DNA]</scope>
    <source>
        <strain evidence="22 30">GBGD28</strain>
    </source>
</reference>
<reference evidence="15" key="17">
    <citation type="submission" date="2023-07" db="EMBL/GenBank/DDBJ databases">
        <title>High risk of intestinal colonization with ESBL-producing Escherichia coli among soldiers of military contingents in specific geographic regions.</title>
        <authorList>
            <person name="Literacka E."/>
        </authorList>
    </citation>
    <scope>NUCLEOTIDE SEQUENCE</scope>
    <source>
        <strain evidence="15">66</strain>
    </source>
</reference>
<evidence type="ECO:0000313" key="39">
    <source>
        <dbReference type="Proteomes" id="UP000842519"/>
    </source>
</evidence>
<dbReference type="EMBL" id="DABUHV010000022">
    <property type="protein sequence ID" value="HAN4355226.1"/>
    <property type="molecule type" value="Genomic_DNA"/>
</dbReference>
<dbReference type="EMBL" id="DABCJL010000017">
    <property type="protein sequence ID" value="HAH7771417.1"/>
    <property type="molecule type" value="Genomic_DNA"/>
</dbReference>
<evidence type="ECO:0000313" key="13">
    <source>
        <dbReference type="EMBL" id="MBB2469454.1"/>
    </source>
</evidence>
<evidence type="ECO:0000313" key="30">
    <source>
        <dbReference type="Proteomes" id="UP000271008"/>
    </source>
</evidence>
<evidence type="ECO:0000313" key="20">
    <source>
        <dbReference type="EMBL" id="PWH61054.1"/>
    </source>
</evidence>
<evidence type="ECO:0000313" key="23">
    <source>
        <dbReference type="EMBL" id="SPE01094.1"/>
    </source>
</evidence>
<evidence type="ECO:0000313" key="9">
    <source>
        <dbReference type="EMBL" id="HAI5333488.1"/>
    </source>
</evidence>
<dbReference type="EMBL" id="LT985263">
    <property type="protein sequence ID" value="SPE01094.1"/>
    <property type="molecule type" value="Genomic_DNA"/>
</dbReference>
<dbReference type="Proteomes" id="UP000324120">
    <property type="component" value="Unassembled WGS sequence"/>
</dbReference>
<reference evidence="25 33" key="10">
    <citation type="submission" date="2019-06" db="EMBL/GenBank/DDBJ databases">
        <title>The presence and diversity of blaCTX-M among Escherichia coli from urban wastewater and feedlot cattle, in Alberta, Canada.</title>
        <authorList>
            <person name="Cormier A.C."/>
            <person name="Chalmer G."/>
            <person name="Cook S.R."/>
            <person name="Zaheer R."/>
            <person name="Hannon S.J."/>
            <person name="Booker C.W."/>
            <person name="Read R."/>
            <person name="Gow S.P."/>
            <person name="Mcallister T.A."/>
            <person name="Boerlin P."/>
        </authorList>
    </citation>
    <scope>NUCLEOTIDE SEQUENCE [LARGE SCALE GENOMIC DNA]</scope>
    <source>
        <strain evidence="25 33">347</strain>
    </source>
</reference>
<dbReference type="EMBL" id="OY757133">
    <property type="protein sequence ID" value="CAK1261468.1"/>
    <property type="molecule type" value="Genomic_DNA"/>
</dbReference>
<dbReference type="EMBL" id="DABERK010000021">
    <property type="protein sequence ID" value="HAI5333488.1"/>
    <property type="molecule type" value="Genomic_DNA"/>
</dbReference>
<evidence type="ECO:0000313" key="24">
    <source>
        <dbReference type="EMBL" id="STK58229.1"/>
    </source>
</evidence>
<geneLocation type="plasmid" evidence="29">
    <name>pchl5009t-88k</name>
</geneLocation>
<dbReference type="Proteomes" id="UP000859822">
    <property type="component" value="Unassembled WGS sequence"/>
</dbReference>
<evidence type="ECO:0000313" key="37">
    <source>
        <dbReference type="Proteomes" id="UP000531761"/>
    </source>
</evidence>
<dbReference type="EMBL" id="MOHC01000041">
    <property type="protein sequence ID" value="OJN35236.1"/>
    <property type="molecule type" value="Genomic_DNA"/>
</dbReference>
<proteinExistence type="predicted"/>
<evidence type="ECO:0000313" key="3">
    <source>
        <dbReference type="EMBL" id="CAK1261468.1"/>
    </source>
</evidence>
<evidence type="ECO:0000313" key="11">
    <source>
        <dbReference type="EMBL" id="HAN4355226.1"/>
    </source>
</evidence>
<geneLocation type="plasmid" evidence="23">
    <name>RCS54_p</name>
</geneLocation>
<dbReference type="EMBL" id="QEMT01000016">
    <property type="protein sequence ID" value="PWH61054.1"/>
    <property type="molecule type" value="Genomic_DNA"/>
</dbReference>
<evidence type="ECO:0000313" key="41">
    <source>
        <dbReference type="Proteomes" id="UP001295988"/>
    </source>
</evidence>
<dbReference type="EMBL" id="RQTU01000020">
    <property type="protein sequence ID" value="RRD73913.1"/>
    <property type="molecule type" value="Genomic_DNA"/>
</dbReference>
<dbReference type="Proteomes" id="UP000271175">
    <property type="component" value="Unassembled WGS sequence"/>
</dbReference>
<geneLocation type="plasmid" evidence="1">
    <name>pCHL5009T-88k</name>
</geneLocation>
<organism evidence="18 34">
    <name type="scientific">Escherichia coli</name>
    <dbReference type="NCBI Taxonomy" id="562"/>
    <lineage>
        <taxon>Bacteria</taxon>
        <taxon>Pseudomonadati</taxon>
        <taxon>Pseudomonadota</taxon>
        <taxon>Gammaproteobacteria</taxon>
        <taxon>Enterobacterales</taxon>
        <taxon>Enterobacteriaceae</taxon>
        <taxon>Escherichia</taxon>
    </lineage>
</organism>
<reference evidence="23" key="3">
    <citation type="submission" date="2018-02" db="EMBL/GenBank/DDBJ databases">
        <authorList>
            <person name="Cohen D.B."/>
            <person name="Kent A.D."/>
        </authorList>
    </citation>
    <scope>NUCLEOTIDE SEQUENCE</scope>
    <source>
        <strain evidence="23">511</strain>
        <plasmid evidence="23">RCS54_p</plasmid>
    </source>
</reference>
<dbReference type="Proteomes" id="UP000531761">
    <property type="component" value="Unassembled WGS sequence"/>
</dbReference>
<dbReference type="Proteomes" id="UP001295988">
    <property type="component" value="Plasmid pS159-2"/>
</dbReference>
<evidence type="ECO:0000313" key="25">
    <source>
        <dbReference type="EMBL" id="TZE44550.1"/>
    </source>
</evidence>
<geneLocation type="plasmid" evidence="35">
    <name>prhb07-c04_2</name>
</geneLocation>
<dbReference type="EMBL" id="RTJF01000021">
    <property type="protein sequence ID" value="MJL94573.1"/>
    <property type="molecule type" value="Genomic_DNA"/>
</dbReference>
<dbReference type="EMBL" id="ROAL01000020">
    <property type="protein sequence ID" value="MIB62546.1"/>
    <property type="molecule type" value="Genomic_DNA"/>
</dbReference>
<dbReference type="EMBL" id="WTRN01000059">
    <property type="protein sequence ID" value="MWT84867.1"/>
    <property type="molecule type" value="Genomic_DNA"/>
</dbReference>
<dbReference type="Proteomes" id="UP000184077">
    <property type="component" value="Unassembled WGS sequence"/>
</dbReference>
<evidence type="ECO:0000313" key="10">
    <source>
        <dbReference type="EMBL" id="HAJ5806096.1"/>
    </source>
</evidence>
<dbReference type="Proteomes" id="UP000870292">
    <property type="component" value="Unassembled WGS sequence"/>
</dbReference>
<evidence type="ECO:0000313" key="34">
    <source>
        <dbReference type="Proteomes" id="UP000480485"/>
    </source>
</evidence>
<dbReference type="EMBL" id="JABWMK020000108">
    <property type="protein sequence ID" value="MBB2469454.1"/>
    <property type="molecule type" value="Genomic_DNA"/>
</dbReference>
<dbReference type="EMBL" id="BFIH01000072">
    <property type="protein sequence ID" value="GCO40586.1"/>
    <property type="molecule type" value="Genomic_DNA"/>
</dbReference>
<reference evidence="6 32" key="5">
    <citation type="submission" date="2018-04" db="EMBL/GenBank/DDBJ databases">
        <title>Large scale genomics of bovine and human commensal E. coli to reveal the emerging process of EHEC.</title>
        <authorList>
            <person name="Arimizu Y."/>
            <person name="Ogura Y."/>
        </authorList>
    </citation>
    <scope>NUCLEOTIDE SEQUENCE [LARGE SCALE GENOMIC DNA]</scope>
    <source>
        <strain evidence="6 32">ECSC038</strain>
    </source>
</reference>
<dbReference type="Proteomes" id="UP000271008">
    <property type="component" value="Unassembled WGS sequence"/>
</dbReference>
<dbReference type="Proteomes" id="UP001173661">
    <property type="component" value="Unassembled WGS sequence"/>
</dbReference>
<dbReference type="AlphaFoldDB" id="A0A024KZN4"/>
<dbReference type="EMBL" id="AASHPR010000070">
    <property type="protein sequence ID" value="EFC3527301.1"/>
    <property type="molecule type" value="Genomic_DNA"/>
</dbReference>
<reference evidence="1 29" key="8">
    <citation type="submission" date="2018-10" db="EMBL/GenBank/DDBJ databases">
        <title>First identification of the mcr gene in New Zealand.</title>
        <authorList>
            <person name="Creighton J."/>
            <person name="Anderson T."/>
            <person name="Howard J."/>
            <person name="Heffernan H."/>
            <person name="Freeman J."/>
        </authorList>
    </citation>
    <scope>NUCLEOTIDE SEQUENCE [LARGE SCALE GENOMIC DNA]</scope>
    <source>
        <strain evidence="1 29">CHL5009T</strain>
        <plasmid evidence="1">pCHL5009T-88k</plasmid>
        <plasmid evidence="29">pchl5009t-88k</plasmid>
    </source>
</reference>
<evidence type="ECO:0000313" key="4">
    <source>
        <dbReference type="EMBL" id="EFC3527301.1"/>
    </source>
</evidence>
<evidence type="ECO:0000313" key="35">
    <source>
        <dbReference type="Proteomes" id="UP000514715"/>
    </source>
</evidence>
<evidence type="ECO:0000313" key="16">
    <source>
        <dbReference type="EMBL" id="MIB62546.1"/>
    </source>
</evidence>
<dbReference type="EMBL" id="CP032939">
    <property type="protein sequence ID" value="AYM25238.1"/>
    <property type="molecule type" value="Genomic_DNA"/>
</dbReference>
<dbReference type="Proteomes" id="UP000480485">
    <property type="component" value="Unassembled WGS sequence"/>
</dbReference>
<evidence type="ECO:0000313" key="28">
    <source>
        <dbReference type="Proteomes" id="UP000255153"/>
    </source>
</evidence>
<evidence type="ECO:0000313" key="26">
    <source>
        <dbReference type="Proteomes" id="UP000184077"/>
    </source>
</evidence>
<accession>A0A024KZN4</accession>
<reference evidence="18 34" key="11">
    <citation type="submission" date="2019-12" db="EMBL/GenBank/DDBJ databases">
        <title>Enteriobacteria Tanzani isolates_8377-8380.</title>
        <authorList>
            <person name="Subbiah M."/>
            <person name="Call D."/>
        </authorList>
    </citation>
    <scope>NUCLEOTIDE SEQUENCE [LARGE SCALE GENOMIC DNA]</scope>
    <source>
        <strain evidence="18 34">8378wC7</strain>
    </source>
</reference>
<reference evidence="19 26" key="1">
    <citation type="submission" date="2016-10" db="EMBL/GenBank/DDBJ databases">
        <title>Comprehensive resistome analysis reveals the prevalence of NDM and MCR-1 in Chinese poultry production.</title>
        <authorList>
            <person name="Wang Y."/>
            <person name="Zhang R."/>
            <person name="Li J."/>
            <person name="Wu Z."/>
            <person name="Wenjuan Y."/>
            <person name="Schwarz S."/>
            <person name="Tyrrell J."/>
            <person name="Zheng Y."/>
            <person name="Wang S."/>
            <person name="Shen Z."/>
            <person name="Liu Z."/>
            <person name="Lei L."/>
            <person name="Li M."/>
            <person name="Zhang Q."/>
            <person name="Wu C."/>
            <person name="Zhang Q."/>
            <person name="Wu Y."/>
            <person name="Walsh T."/>
            <person name="Shen J."/>
        </authorList>
    </citation>
    <scope>NUCLEOTIDE SEQUENCE [LARGE SCALE GENOMIC DNA]</scope>
    <source>
        <strain evidence="19 26">574</strain>
    </source>
</reference>
<dbReference type="Proteomes" id="UP000270045">
    <property type="component" value="Plasmid pCHL5009T-88k"/>
</dbReference>
<evidence type="ECO:0000313" key="1">
    <source>
        <dbReference type="EMBL" id="AYM25238.1"/>
    </source>
</evidence>
<evidence type="ECO:0000313" key="27">
    <source>
        <dbReference type="Proteomes" id="UP000245761"/>
    </source>
</evidence>
<dbReference type="EMBL" id="DABGKQ010000029">
    <property type="protein sequence ID" value="HAJ5806096.1"/>
    <property type="molecule type" value="Genomic_DNA"/>
</dbReference>
<reference evidence="7 39" key="2">
    <citation type="journal article" date="2018" name="Genome Biol.">
        <title>SKESA: strategic k-mer extension for scrupulous assemblies.</title>
        <authorList>
            <person name="Souvorov A."/>
            <person name="Agarwala R."/>
            <person name="Lipman D.J."/>
        </authorList>
    </citation>
    <scope>NUCLEOTIDE SEQUENCE [LARGE SCALE GENOMIC DNA]</scope>
    <source>
        <strain evidence="7">1839</strain>
        <strain evidence="11">489-16</strain>
        <strain evidence="9">AMC_487</strain>
        <strain evidence="8">C0382</strain>
        <strain evidence="10">Ecoli[ST-405]</strain>
        <strain evidence="39">ecoli[ST-405]</strain>
        <strain evidence="12">Escherichia coli</strain>
    </source>
</reference>
<dbReference type="EMBL" id="UGEE01000003">
    <property type="protein sequence ID" value="STK58229.1"/>
    <property type="molecule type" value="Genomic_DNA"/>
</dbReference>
<dbReference type="EMBL" id="DAAYTU010000022">
    <property type="protein sequence ID" value="HAG5771774.1"/>
    <property type="molecule type" value="Genomic_DNA"/>
</dbReference>
<gene>
    <name evidence="23" type="primary">23</name>
    <name evidence="19" type="ORF">BK300_21890</name>
    <name evidence="4" type="ORF">CTR35_004557</name>
    <name evidence="1" type="ORF">D9C02_25710</name>
    <name evidence="16" type="ORF">D9E49_19520</name>
    <name evidence="20" type="ORF">DD762_11305</name>
    <name evidence="17" type="ORF">DNX30_17715</name>
    <name evidence="22" type="ORF">EIA08_18095</name>
    <name evidence="6" type="ORF">ExPECSC038_03938</name>
    <name evidence="3" type="ORF">FGAF1253_46500</name>
    <name evidence="2" type="ORF">FGAS159_46830</name>
    <name evidence="25" type="ORF">FKO60_21090</name>
    <name evidence="5" type="ORF">GAI89_20040</name>
    <name evidence="7" type="ORF">GGB84_003501</name>
    <name evidence="18" type="ORF">GP954_06750</name>
    <name evidence="13" type="ORF">HEP30_025910</name>
    <name evidence="8" type="ORF">HIE29_004959</name>
    <name evidence="9" type="ORF">HJQ60_003505</name>
    <name evidence="10" type="ORF">HLZ39_16665</name>
    <name evidence="21" type="ORF">HVW04_24760</name>
    <name evidence="11" type="ORF">IFC14_003713</name>
    <name evidence="12" type="ORF">J0541_004819</name>
    <name evidence="24" type="ORF">NCTC8603_00197</name>
    <name evidence="14" type="ORF">NY836_25590</name>
    <name evidence="15" type="ORF">Q2V20_20100</name>
    <name evidence="23" type="ORF">RCS54_P0096</name>
</gene>
<dbReference type="EMBL" id="JANWOR010000710">
    <property type="protein sequence ID" value="MDA4180678.1"/>
    <property type="molecule type" value="Genomic_DNA"/>
</dbReference>
<evidence type="ECO:0000313" key="18">
    <source>
        <dbReference type="EMBL" id="MWT84867.1"/>
    </source>
</evidence>
<dbReference type="Proteomes" id="UP000514715">
    <property type="component" value="Plasmid pRHB07-C04_2"/>
</dbReference>
<evidence type="ECO:0000313" key="12">
    <source>
        <dbReference type="EMBL" id="HBB1575801.1"/>
    </source>
</evidence>
<dbReference type="EMBL" id="VHKY01000023">
    <property type="protein sequence ID" value="TZE44550.1"/>
    <property type="molecule type" value="Genomic_DNA"/>
</dbReference>
<dbReference type="Proteomes" id="UP000538406">
    <property type="component" value="Unassembled WGS sequence"/>
</dbReference>
<sequence>MSNLREYQNRIADIAKRSKAVLGWASTAQFGTDNQFIKDDAARAASILEAARKDPVFAGISDNATAQIATAWASALADYAAAHKSMPRPEILASCHQTLENCLIESTRNSMDATNKAMLESVAAEMMSVSDGVMRLPLFLAMILPVQLGAATADACTFIPVTRDQSDIYEVFNVAGSSFGSYAAGDVLDMQSVGVYSQLRRRYVLVASSDGTSKTATFKMEDFEGQNVPIRKGRTNIYVNRIKSVVDNGSGSLLHSFTNAAGEQITVTCSLNYNIGQIALSFSKAPDKGTEIAIETEINIEAAPELIPLINHEMKKYTLFPSQFVIAAEHTVQAAYEAQREFGLDLGSLQFRTLKEYLSHEQDMLRLRIMIWRTLATDTFDIALPVNQSFDVWATIIRGKFQTVYRDIIERVKSSGAMGMFAGADAASFFKQLPKDFFQPAEDYIQTPYVHYIGTLFGNVKVYEVPAGICKNLTTENIQFSSMDVLCYVRDENPGKAGFVTGDAVPAIPFQHPTTPALVNRTTLWGSAINDMHPRNGADYFTRVTLTMAKKGGLNFISGDTIDAGDSE</sequence>
<reference evidence="17" key="7">
    <citation type="submission" date="2018-06" db="EMBL/GenBank/DDBJ databases">
        <authorList>
            <person name="Ashton P.M."/>
            <person name="Dallman T."/>
            <person name="Nair S."/>
            <person name="De Pinna E."/>
            <person name="Peters T."/>
            <person name="Grant K."/>
        </authorList>
    </citation>
    <scope>NUCLEOTIDE SEQUENCE [LARGE SCALE GENOMIC DNA]</scope>
    <source>
        <strain evidence="17">462023</strain>
    </source>
</reference>
<dbReference type="EMBL" id="DADUEU010000049">
    <property type="protein sequence ID" value="HBB1575801.1"/>
    <property type="molecule type" value="Genomic_DNA"/>
</dbReference>
<dbReference type="Proteomes" id="UP000842519">
    <property type="component" value="Unassembled WGS sequence"/>
</dbReference>
<protein>
    <submittedName>
        <fullName evidence="24">Major capsid protein</fullName>
    </submittedName>
    <submittedName>
        <fullName evidence="23">Major head protein Gp23</fullName>
    </submittedName>
</protein>
<dbReference type="Proteomes" id="UP000255153">
    <property type="component" value="Unassembled WGS sequence"/>
</dbReference>
<dbReference type="Proteomes" id="UP000245761">
    <property type="component" value="Unassembled WGS sequence"/>
</dbReference>
<evidence type="ECO:0000313" key="36">
    <source>
        <dbReference type="Proteomes" id="UP000531463"/>
    </source>
</evidence>
<reference evidence="5 36" key="12">
    <citation type="submission" date="2019-12" db="EMBL/GenBank/DDBJ databases">
        <authorList>
            <consortium name="NARMS: The National Antimicrobial Resistance Monitoring System"/>
        </authorList>
    </citation>
    <scope>NUCLEOTIDE SEQUENCE [LARGE SCALE GENOMIC DNA]</scope>
    <source>
        <strain evidence="16 31">CVM N17EC0276</strain>
        <strain evidence="5 36">CVM N19EC0510</strain>
        <strain evidence="4 38">FSIS11705178</strain>
    </source>
</reference>
<reference evidence="8" key="13">
    <citation type="submission" date="2020-01" db="EMBL/GenBank/DDBJ databases">
        <authorList>
            <consortium name="NCBI Pathogen Detection Project"/>
        </authorList>
    </citation>
    <scope>NUCLEOTIDE SEQUENCE</scope>
    <source>
        <strain evidence="7">1839</strain>
        <strain evidence="11">489-16</strain>
        <strain evidence="9">AMC_487</strain>
        <strain evidence="8">C0382</strain>
        <strain evidence="10">Ecoli[ST-405]</strain>
        <strain evidence="12">Escherichia coli</strain>
    </source>
</reference>
<evidence type="ECO:0000313" key="14">
    <source>
        <dbReference type="EMBL" id="MDA4180678.1"/>
    </source>
</evidence>
<dbReference type="EMBL" id="CP057976">
    <property type="protein sequence ID" value="QMP48090.1"/>
    <property type="molecule type" value="Genomic_DNA"/>
</dbReference>
<geneLocation type="plasmid" evidence="3 40">
    <name>pF1253-2</name>
</geneLocation>
<evidence type="ECO:0000313" key="19">
    <source>
        <dbReference type="EMBL" id="OJN35236.1"/>
    </source>
</evidence>
<evidence type="ECO:0000313" key="38">
    <source>
        <dbReference type="Proteomes" id="UP000538406"/>
    </source>
</evidence>
<keyword evidence="1" id="KW-0614">Plasmid</keyword>
<reference evidence="14" key="16">
    <citation type="submission" date="2022-08" db="EMBL/GenBank/DDBJ databases">
        <title>Genome sequencing of human pathogens.</title>
        <authorList>
            <person name="Cao X."/>
        </authorList>
    </citation>
    <scope>NUCLEOTIDE SEQUENCE</scope>
    <source>
        <strain evidence="14">EC16126</strain>
    </source>
</reference>
<geneLocation type="plasmid" evidence="21">
    <name>pRHB07-C04_2</name>
</geneLocation>
<evidence type="ECO:0000313" key="6">
    <source>
        <dbReference type="EMBL" id="GCO40586.1"/>
    </source>
</evidence>
<evidence type="ECO:0000313" key="21">
    <source>
        <dbReference type="EMBL" id="QMP48090.1"/>
    </source>
</evidence>
<evidence type="ECO:0000313" key="29">
    <source>
        <dbReference type="Proteomes" id="UP000270045"/>
    </source>
</evidence>
<reference evidence="20 27" key="4">
    <citation type="submission" date="2018-04" db="EMBL/GenBank/DDBJ databases">
        <title>Draft Genomic Sequencing Of Potential Extraintestinal Pathogenic Escherichia coli B8S56 Isolated from Retail Chicken Skin.</title>
        <authorList>
            <person name="Xu A."/>
            <person name="Tilman S."/>
            <person name="Wisser-Parker K."/>
            <person name="Scullen O.J."/>
            <person name="Sommers C."/>
        </authorList>
    </citation>
    <scope>NUCLEOTIDE SEQUENCE [LARGE SCALE GENOMIC DNA]</scope>
    <source>
        <strain evidence="20 27">B8S56</strain>
        <plasmid evidence="20">unnamed3</plasmid>
    </source>
</reference>
<dbReference type="Proteomes" id="UP001211064">
    <property type="component" value="Unassembled WGS sequence"/>
</dbReference>
<evidence type="ECO:0000313" key="33">
    <source>
        <dbReference type="Proteomes" id="UP000324120"/>
    </source>
</evidence>
<evidence type="ECO:0000313" key="32">
    <source>
        <dbReference type="Proteomes" id="UP000300926"/>
    </source>
</evidence>
<evidence type="ECO:0000313" key="31">
    <source>
        <dbReference type="Proteomes" id="UP000271175"/>
    </source>
</evidence>
<evidence type="ECO:0000313" key="2">
    <source>
        <dbReference type="EMBL" id="CAK1259459.1"/>
    </source>
</evidence>
<dbReference type="EMBL" id="OY757102">
    <property type="protein sequence ID" value="CAK1259459.1"/>
    <property type="molecule type" value="Genomic_DNA"/>
</dbReference>
<dbReference type="Proteomes" id="UP000843571">
    <property type="component" value="Unassembled WGS sequence"/>
</dbReference>
<dbReference type="Proteomes" id="UP000845800">
    <property type="component" value="Unassembled WGS sequence"/>
</dbReference>
<evidence type="ECO:0000313" key="40">
    <source>
        <dbReference type="Proteomes" id="UP001295856"/>
    </source>
</evidence>
<dbReference type="Proteomes" id="UP000300926">
    <property type="component" value="Unassembled WGS sequence"/>
</dbReference>
<dbReference type="Proteomes" id="UP000885382">
    <property type="component" value="Unassembled WGS sequence"/>
</dbReference>
<dbReference type="RefSeq" id="WP_000067710.1">
    <property type="nucleotide sequence ID" value="NZ_AP024520.1"/>
</dbReference>
<evidence type="ECO:0000313" key="15">
    <source>
        <dbReference type="EMBL" id="MDO2576419.1"/>
    </source>
</evidence>
<geneLocation type="plasmid" evidence="2 41">
    <name>pS159-2</name>
</geneLocation>
<evidence type="ECO:0000313" key="17">
    <source>
        <dbReference type="EMBL" id="MJL94573.1"/>
    </source>
</evidence>
<dbReference type="Proteomes" id="UP001295856">
    <property type="component" value="Plasmid pF1253-2"/>
</dbReference>
<dbReference type="EMBL" id="JAUKXU010000021">
    <property type="protein sequence ID" value="MDO2576419.1"/>
    <property type="molecule type" value="Genomic_DNA"/>
</dbReference>